<dbReference type="InParanoid" id="A0A136J8N5"/>
<accession>A0A136J8N5</accession>
<feature type="region of interest" description="Disordered" evidence="3">
    <location>
        <begin position="171"/>
        <end position="236"/>
    </location>
</feature>
<dbReference type="STRING" id="196109.A0A136J8N5"/>
<gene>
    <name evidence="5" type="ORF">Micbo1qcDRAFT_161518</name>
</gene>
<dbReference type="EMBL" id="KQ964248">
    <property type="protein sequence ID" value="KXJ93502.1"/>
    <property type="molecule type" value="Genomic_DNA"/>
</dbReference>
<dbReference type="SMART" id="SM00338">
    <property type="entry name" value="BRLZ"/>
    <property type="match status" value="1"/>
</dbReference>
<evidence type="ECO:0000256" key="1">
    <source>
        <dbReference type="ARBA" id="ARBA00004123"/>
    </source>
</evidence>
<feature type="region of interest" description="Disordered" evidence="3">
    <location>
        <begin position="21"/>
        <end position="45"/>
    </location>
</feature>
<evidence type="ECO:0000256" key="3">
    <source>
        <dbReference type="SAM" id="MobiDB-lite"/>
    </source>
</evidence>
<feature type="region of interest" description="Disordered" evidence="3">
    <location>
        <begin position="71"/>
        <end position="108"/>
    </location>
</feature>
<dbReference type="AlphaFoldDB" id="A0A136J8N5"/>
<dbReference type="Gene3D" id="1.20.5.170">
    <property type="match status" value="1"/>
</dbReference>
<dbReference type="Pfam" id="PF00170">
    <property type="entry name" value="bZIP_1"/>
    <property type="match status" value="1"/>
</dbReference>
<organism evidence="5 6">
    <name type="scientific">Microdochium bolleyi</name>
    <dbReference type="NCBI Taxonomy" id="196109"/>
    <lineage>
        <taxon>Eukaryota</taxon>
        <taxon>Fungi</taxon>
        <taxon>Dikarya</taxon>
        <taxon>Ascomycota</taxon>
        <taxon>Pezizomycotina</taxon>
        <taxon>Sordariomycetes</taxon>
        <taxon>Xylariomycetidae</taxon>
        <taxon>Xylariales</taxon>
        <taxon>Microdochiaceae</taxon>
        <taxon>Microdochium</taxon>
    </lineage>
</organism>
<dbReference type="InterPro" id="IPR050936">
    <property type="entry name" value="AP-1-like"/>
</dbReference>
<dbReference type="InterPro" id="IPR018287">
    <property type="entry name" value="Hap4_TF_heteromerisation"/>
</dbReference>
<feature type="compositionally biased region" description="Polar residues" evidence="3">
    <location>
        <begin position="214"/>
        <end position="229"/>
    </location>
</feature>
<evidence type="ECO:0000256" key="2">
    <source>
        <dbReference type="ARBA" id="ARBA00023242"/>
    </source>
</evidence>
<feature type="domain" description="BZIP" evidence="4">
    <location>
        <begin position="102"/>
        <end position="117"/>
    </location>
</feature>
<dbReference type="Proteomes" id="UP000070501">
    <property type="component" value="Unassembled WGS sequence"/>
</dbReference>
<dbReference type="PANTHER" id="PTHR40621">
    <property type="entry name" value="TRANSCRIPTION FACTOR KAPC-RELATED"/>
    <property type="match status" value="1"/>
</dbReference>
<dbReference type="SUPFAM" id="SSF57959">
    <property type="entry name" value="Leucine zipper domain"/>
    <property type="match status" value="1"/>
</dbReference>
<evidence type="ECO:0000313" key="5">
    <source>
        <dbReference type="EMBL" id="KXJ93502.1"/>
    </source>
</evidence>
<feature type="compositionally biased region" description="Basic and acidic residues" evidence="3">
    <location>
        <begin position="171"/>
        <end position="186"/>
    </location>
</feature>
<dbReference type="InterPro" id="IPR004827">
    <property type="entry name" value="bZIP"/>
</dbReference>
<evidence type="ECO:0000313" key="6">
    <source>
        <dbReference type="Proteomes" id="UP000070501"/>
    </source>
</evidence>
<feature type="compositionally biased region" description="Low complexity" evidence="3">
    <location>
        <begin position="22"/>
        <end position="45"/>
    </location>
</feature>
<dbReference type="GO" id="GO:0001228">
    <property type="term" value="F:DNA-binding transcription activator activity, RNA polymerase II-specific"/>
    <property type="evidence" value="ECO:0007669"/>
    <property type="project" value="TreeGrafter"/>
</dbReference>
<protein>
    <recommendedName>
        <fullName evidence="4">BZIP domain-containing protein</fullName>
    </recommendedName>
</protein>
<keyword evidence="6" id="KW-1185">Reference proteome</keyword>
<proteinExistence type="predicted"/>
<sequence length="608" mass="63100">MATARPISAAAVKPRPLQLAISPASGASSPASAASPGSTTSSAAPAQMPLAIKPIGGPQAVAAAAMAASVMTPKTSITSREWVIPPRPKPGRKPATDTPPTKRKAQNRAAQRAFRERRAARVGELEEQLADQVQEHEKTQQEMHDHIGSLESEVQHLRGQCSTLEGLLEKERAERSSVEQELDSLKRRWQMSESRRGSSRPDSFTTLAGGRTRSILSQHAPSRDSFTSHSSEHRNSTFSISQIISPPDMHTSPIDHSHHITDLTGCGNCSPTGSCSCINEALAATSAGCGKCSIGTKCACLEAALNGPIPGADGDLKRRASSPFSVAPEEKRHKSDATLYPNEIDFTAMFSKKKPEPATAPVPVPAPLPVYESNPSMVPRDRCGFCEDGTYCMCAEAAAAAAAAATASQTLPPMGQQVQTPPPSENDVGPPVYEITSTGAVKLPGIRSLNREPLPRPVPKATGGCGSGGPGTCAQCIADPKSGLFCRSLAAKFAADNGGASGGCCGGSAGGGGCCKTKSAPAPPPTTATSGGSGLGVSLSCADAYKTLASHQNFDKAADDIGTWLPKLKAVPREVSGRGSAARLPIEVETASIMSVLRGFDVRFGREA</sequence>
<dbReference type="Pfam" id="PF10297">
    <property type="entry name" value="Hap4_Hap_bind"/>
    <property type="match status" value="1"/>
</dbReference>
<dbReference type="InterPro" id="IPR046347">
    <property type="entry name" value="bZIP_sf"/>
</dbReference>
<evidence type="ECO:0000259" key="4">
    <source>
        <dbReference type="PROSITE" id="PS00036"/>
    </source>
</evidence>
<dbReference type="OrthoDB" id="5374328at2759"/>
<name>A0A136J8N5_9PEZI</name>
<dbReference type="GO" id="GO:0000976">
    <property type="term" value="F:transcription cis-regulatory region binding"/>
    <property type="evidence" value="ECO:0007669"/>
    <property type="project" value="InterPro"/>
</dbReference>
<dbReference type="PANTHER" id="PTHR40621:SF7">
    <property type="entry name" value="BZIP DOMAIN-CONTAINING PROTEIN"/>
    <property type="match status" value="1"/>
</dbReference>
<dbReference type="GO" id="GO:0090575">
    <property type="term" value="C:RNA polymerase II transcription regulator complex"/>
    <property type="evidence" value="ECO:0007669"/>
    <property type="project" value="TreeGrafter"/>
</dbReference>
<dbReference type="PROSITE" id="PS00036">
    <property type="entry name" value="BZIP_BASIC"/>
    <property type="match status" value="1"/>
</dbReference>
<reference evidence="6" key="1">
    <citation type="submission" date="2016-02" db="EMBL/GenBank/DDBJ databases">
        <title>Draft genome sequence of Microdochium bolleyi, a fungal endophyte of beachgrass.</title>
        <authorList>
            <consortium name="DOE Joint Genome Institute"/>
            <person name="David A.S."/>
            <person name="May G."/>
            <person name="Haridas S."/>
            <person name="Lim J."/>
            <person name="Wang M."/>
            <person name="Labutti K."/>
            <person name="Lipzen A."/>
            <person name="Barry K."/>
            <person name="Grigoriev I.V."/>
        </authorList>
    </citation>
    <scope>NUCLEOTIDE SEQUENCE [LARGE SCALE GENOMIC DNA]</scope>
    <source>
        <strain evidence="6">J235TASD1</strain>
    </source>
</reference>
<keyword evidence="2" id="KW-0539">Nucleus</keyword>
<comment type="subcellular location">
    <subcellularLocation>
        <location evidence="1">Nucleus</location>
    </subcellularLocation>
</comment>